<comment type="similarity">
    <text evidence="1">Belongs to the MEMO1 family.</text>
</comment>
<dbReference type="Gene3D" id="3.40.830.10">
    <property type="entry name" value="LigB-like"/>
    <property type="match status" value="1"/>
</dbReference>
<sequence>MKKFIVIVYIGIASILINAVHWQENLKPVVPAPDMIKNVAEPETLTQGIVLGETDSIEDLDSRSIRESQTLTKTVPANLIAGIIPHDVYMGDYIAHFFSALSKISSPATIILIGPDHFERGDGIFTTTDTAWKTPYGILEPNRSVIHSLEEKHVAHIQTSVMQSEHSISALVPFIKYYFPDTKIVPIIMKAATNQNDITALRNALSSLQGTTVLVGAIDFSHYLLPSESDINDIFTQQAIEELNENFFLSLSGNFNDYVDSPGGVAFVLDWSKSHGATRGNVLYHMNRADITGIQNQPSTSYFEAVFYK</sequence>
<protein>
    <submittedName>
        <fullName evidence="2">AmmeMemoRadiSam system protein B</fullName>
    </submittedName>
</protein>
<evidence type="ECO:0000256" key="1">
    <source>
        <dbReference type="ARBA" id="ARBA00006315"/>
    </source>
</evidence>
<dbReference type="PANTHER" id="PTHR11060">
    <property type="entry name" value="PROTEIN MEMO1"/>
    <property type="match status" value="1"/>
</dbReference>
<proteinExistence type="inferred from homology"/>
<dbReference type="Proteomes" id="UP000228711">
    <property type="component" value="Unassembled WGS sequence"/>
</dbReference>
<dbReference type="EMBL" id="PEXV01000114">
    <property type="protein sequence ID" value="PIS41385.1"/>
    <property type="molecule type" value="Genomic_DNA"/>
</dbReference>
<evidence type="ECO:0000313" key="2">
    <source>
        <dbReference type="EMBL" id="PIS41385.1"/>
    </source>
</evidence>
<dbReference type="InterPro" id="IPR002737">
    <property type="entry name" value="MEMO1_fam"/>
</dbReference>
<comment type="caution">
    <text evidence="2">The sequence shown here is derived from an EMBL/GenBank/DDBJ whole genome shotgun (WGS) entry which is preliminary data.</text>
</comment>
<organism evidence="2 3">
    <name type="scientific">Candidatus Kerfeldbacteria bacterium CG08_land_8_20_14_0_20_42_7</name>
    <dbReference type="NCBI Taxonomy" id="2014245"/>
    <lineage>
        <taxon>Bacteria</taxon>
        <taxon>Candidatus Kerfeldiibacteriota</taxon>
    </lineage>
</organism>
<dbReference type="Pfam" id="PF01875">
    <property type="entry name" value="Memo"/>
    <property type="match status" value="1"/>
</dbReference>
<reference evidence="3" key="1">
    <citation type="submission" date="2017-09" db="EMBL/GenBank/DDBJ databases">
        <title>Depth-based differentiation of microbial function through sediment-hosted aquifers and enrichment of novel symbionts in the deep terrestrial subsurface.</title>
        <authorList>
            <person name="Probst A.J."/>
            <person name="Ladd B."/>
            <person name="Jarett J.K."/>
            <person name="Geller-Mcgrath D.E."/>
            <person name="Sieber C.M.K."/>
            <person name="Emerson J.B."/>
            <person name="Anantharaman K."/>
            <person name="Thomas B.C."/>
            <person name="Malmstrom R."/>
            <person name="Stieglmeier M."/>
            <person name="Klingl A."/>
            <person name="Woyke T."/>
            <person name="Ryan C.M."/>
            <person name="Banfield J.F."/>
        </authorList>
    </citation>
    <scope>NUCLEOTIDE SEQUENCE [LARGE SCALE GENOMIC DNA]</scope>
</reference>
<dbReference type="PANTHER" id="PTHR11060:SF0">
    <property type="entry name" value="PROTEIN MEMO1"/>
    <property type="match status" value="1"/>
</dbReference>
<dbReference type="CDD" id="cd07361">
    <property type="entry name" value="MEMO_like"/>
    <property type="match status" value="1"/>
</dbReference>
<evidence type="ECO:0000313" key="3">
    <source>
        <dbReference type="Proteomes" id="UP000228711"/>
    </source>
</evidence>
<gene>
    <name evidence="2" type="primary">amrB</name>
    <name evidence="2" type="ORF">COT25_03380</name>
</gene>
<name>A0A2H0YSB5_9BACT</name>
<dbReference type="AlphaFoldDB" id="A0A2H0YSB5"/>
<accession>A0A2H0YSB5</accession>
<dbReference type="NCBIfam" id="TIGR04336">
    <property type="entry name" value="AmmeMemoSam_B"/>
    <property type="match status" value="1"/>
</dbReference>